<keyword evidence="1" id="KW-0812">Transmembrane</keyword>
<sequence>MAKTKSKKIWLLIIVLIMIAALIVAVFIRVNPKWKAAELTIVQAEKKYDINSIDPDGTILQTRILPPEGYTRVPVDKGSFAEYLRDYPLYPDGTALPVFDGTTKESPYTAAIFDITVGDEGYQQCADSIIRLYSDYCYENENFDDISFQLSNGKVCDYNRWRKGRRVLALADFSCELPAALPDDSEQQYRNYLKLVMRYAGTLSLLDESEVISPDEMRTGDIICNKTHVVMVIDTAVNEKGEKCYLLGQSFIPAVCFHAVNNIDVDSPWFTEEYLKQENFKVGGFSFKREDIRRWKS</sequence>
<proteinExistence type="predicted"/>
<dbReference type="PATRIC" id="fig|1341156.4.peg.1830"/>
<dbReference type="Pfam" id="PF16138">
    <property type="entry name" value="DUF4846"/>
    <property type="match status" value="1"/>
</dbReference>
<keyword evidence="1" id="KW-1133">Transmembrane helix</keyword>
<comment type="caution">
    <text evidence="2">The sequence shown here is derived from an EMBL/GenBank/DDBJ whole genome shotgun (WGS) entry which is preliminary data.</text>
</comment>
<dbReference type="InterPro" id="IPR032315">
    <property type="entry name" value="DUF4846"/>
</dbReference>
<dbReference type="OrthoDB" id="5511471at2"/>
<dbReference type="EMBL" id="JEOB01000002">
    <property type="protein sequence ID" value="EXM39604.1"/>
    <property type="molecule type" value="Genomic_DNA"/>
</dbReference>
<feature type="transmembrane region" description="Helical" evidence="1">
    <location>
        <begin position="9"/>
        <end position="28"/>
    </location>
</feature>
<reference evidence="2 3" key="1">
    <citation type="submission" date="2013-06" db="EMBL/GenBank/DDBJ databases">
        <title>Rumen cellulosomics: divergent fiber-degrading strategies revealed by comparative genome-wide analysis of six Ruminococcal strains.</title>
        <authorList>
            <person name="Dassa B."/>
            <person name="Borovok I."/>
            <person name="Lamed R."/>
            <person name="Flint H."/>
            <person name="Yeoman C.J."/>
            <person name="White B."/>
            <person name="Bayer E.A."/>
        </authorList>
    </citation>
    <scope>NUCLEOTIDE SEQUENCE [LARGE SCALE GENOMIC DNA]</scope>
    <source>
        <strain evidence="2 3">SY3</strain>
    </source>
</reference>
<name>A0A011UG20_RUMAL</name>
<dbReference type="RefSeq" id="WP_037286404.1">
    <property type="nucleotide sequence ID" value="NZ_JEOB01000002.1"/>
</dbReference>
<evidence type="ECO:0000313" key="3">
    <source>
        <dbReference type="Proteomes" id="UP000021369"/>
    </source>
</evidence>
<evidence type="ECO:0000313" key="2">
    <source>
        <dbReference type="EMBL" id="EXM39604.1"/>
    </source>
</evidence>
<organism evidence="2 3">
    <name type="scientific">Ruminococcus albus SY3</name>
    <dbReference type="NCBI Taxonomy" id="1341156"/>
    <lineage>
        <taxon>Bacteria</taxon>
        <taxon>Bacillati</taxon>
        <taxon>Bacillota</taxon>
        <taxon>Clostridia</taxon>
        <taxon>Eubacteriales</taxon>
        <taxon>Oscillospiraceae</taxon>
        <taxon>Ruminococcus</taxon>
    </lineage>
</organism>
<protein>
    <submittedName>
        <fullName evidence="2">Uncharacterized protein</fullName>
    </submittedName>
</protein>
<dbReference type="Proteomes" id="UP000021369">
    <property type="component" value="Unassembled WGS sequence"/>
</dbReference>
<dbReference type="AlphaFoldDB" id="A0A011UG20"/>
<keyword evidence="3" id="KW-1185">Reference proteome</keyword>
<keyword evidence="1" id="KW-0472">Membrane</keyword>
<gene>
    <name evidence="2" type="ORF">RASY3_07080</name>
</gene>
<accession>A0A011UG20</accession>
<evidence type="ECO:0000256" key="1">
    <source>
        <dbReference type="SAM" id="Phobius"/>
    </source>
</evidence>